<evidence type="ECO:0000313" key="1">
    <source>
        <dbReference type="EMBL" id="KAI1707755.1"/>
    </source>
</evidence>
<keyword evidence="2" id="KW-1185">Reference proteome</keyword>
<dbReference type="Proteomes" id="UP001201812">
    <property type="component" value="Unassembled WGS sequence"/>
</dbReference>
<comment type="caution">
    <text evidence="1">The sequence shown here is derived from an EMBL/GenBank/DDBJ whole genome shotgun (WGS) entry which is preliminary data.</text>
</comment>
<accession>A0AAD4QXI3</accession>
<evidence type="ECO:0000313" key="2">
    <source>
        <dbReference type="Proteomes" id="UP001201812"/>
    </source>
</evidence>
<gene>
    <name evidence="1" type="ORF">DdX_12311</name>
</gene>
<name>A0AAD4QXI3_9BILA</name>
<reference evidence="1" key="1">
    <citation type="submission" date="2022-01" db="EMBL/GenBank/DDBJ databases">
        <title>Genome Sequence Resource for Two Populations of Ditylenchus destructor, the Migratory Endoparasitic Phytonematode.</title>
        <authorList>
            <person name="Zhang H."/>
            <person name="Lin R."/>
            <person name="Xie B."/>
        </authorList>
    </citation>
    <scope>NUCLEOTIDE SEQUENCE</scope>
    <source>
        <strain evidence="1">BazhouSP</strain>
    </source>
</reference>
<proteinExistence type="predicted"/>
<dbReference type="EMBL" id="JAKKPZ010000039">
    <property type="protein sequence ID" value="KAI1707755.1"/>
    <property type="molecule type" value="Genomic_DNA"/>
</dbReference>
<organism evidence="1 2">
    <name type="scientific">Ditylenchus destructor</name>
    <dbReference type="NCBI Taxonomy" id="166010"/>
    <lineage>
        <taxon>Eukaryota</taxon>
        <taxon>Metazoa</taxon>
        <taxon>Ecdysozoa</taxon>
        <taxon>Nematoda</taxon>
        <taxon>Chromadorea</taxon>
        <taxon>Rhabditida</taxon>
        <taxon>Tylenchina</taxon>
        <taxon>Tylenchomorpha</taxon>
        <taxon>Sphaerularioidea</taxon>
        <taxon>Anguinidae</taxon>
        <taxon>Anguininae</taxon>
        <taxon>Ditylenchus</taxon>
    </lineage>
</organism>
<protein>
    <submittedName>
        <fullName evidence="1">Uncharacterized protein</fullName>
    </submittedName>
</protein>
<dbReference type="AlphaFoldDB" id="A0AAD4QXI3"/>
<sequence>MSPGIISKPKEDITDSGCASAMRSVPENVHGSYMSDQKGVLPAANDVVSEVFTAYAEEKFGMRDSLQDARLGGGAAAKVHQNIPAGPTFP</sequence>